<dbReference type="EMBL" id="CP137642">
    <property type="protein sequence ID" value="WOX58115.1"/>
    <property type="molecule type" value="Genomic_DNA"/>
</dbReference>
<keyword evidence="2" id="KW-1185">Reference proteome</keyword>
<gene>
    <name evidence="1" type="ORF">R6Y96_02380</name>
</gene>
<evidence type="ECO:0000313" key="1">
    <source>
        <dbReference type="EMBL" id="WOX58115.1"/>
    </source>
</evidence>
<dbReference type="RefSeq" id="WP_318621923.1">
    <property type="nucleotide sequence ID" value="NZ_CP137642.1"/>
</dbReference>
<protein>
    <submittedName>
        <fullName evidence="1">Uncharacterized protein</fullName>
    </submittedName>
</protein>
<sequence>MEEYGPSIIGEVHFSRQDGGGYHVELYDGEGNPAGRMGLWRTEARAREAARRLAAKRGRA</sequence>
<name>A0AAX4FW44_9EURY</name>
<dbReference type="GeneID" id="85731967"/>
<organism evidence="1 2">
    <name type="scientific">Methanoculleus receptaculi</name>
    <dbReference type="NCBI Taxonomy" id="394967"/>
    <lineage>
        <taxon>Archaea</taxon>
        <taxon>Methanobacteriati</taxon>
        <taxon>Methanobacteriota</taxon>
        <taxon>Stenosarchaea group</taxon>
        <taxon>Methanomicrobia</taxon>
        <taxon>Methanomicrobiales</taxon>
        <taxon>Methanomicrobiaceae</taxon>
        <taxon>Methanoculleus</taxon>
    </lineage>
</organism>
<proteinExistence type="predicted"/>
<dbReference type="Proteomes" id="UP001305652">
    <property type="component" value="Chromosome"/>
</dbReference>
<dbReference type="AlphaFoldDB" id="A0AAX4FW44"/>
<evidence type="ECO:0000313" key="2">
    <source>
        <dbReference type="Proteomes" id="UP001305652"/>
    </source>
</evidence>
<reference evidence="1 2" key="1">
    <citation type="submission" date="2023-10" db="EMBL/GenBank/DDBJ databases">
        <title>The complete genome sequence of Methanoculleus receptaculi DSM 18860.</title>
        <authorList>
            <person name="Lai S.-J."/>
            <person name="You Y.-T."/>
            <person name="Chen S.-C."/>
        </authorList>
    </citation>
    <scope>NUCLEOTIDE SEQUENCE [LARGE SCALE GENOMIC DNA]</scope>
    <source>
        <strain evidence="1 2">DSM 18860</strain>
    </source>
</reference>
<accession>A0AAX4FW44</accession>
<dbReference type="KEGG" id="mrc:R6Y96_02380"/>